<protein>
    <recommendedName>
        <fullName evidence="3">Guanylate cyclase domain-containing protein</fullName>
    </recommendedName>
</protein>
<evidence type="ECO:0008006" key="3">
    <source>
        <dbReference type="Google" id="ProtNLM"/>
    </source>
</evidence>
<dbReference type="OrthoDB" id="3482507at2"/>
<dbReference type="AlphaFoldDB" id="A0A0N9I2X6"/>
<reference evidence="1 2" key="1">
    <citation type="submission" date="2015-07" db="EMBL/GenBank/DDBJ databases">
        <title>Genome sequencing of Kibdelosporangium phytohabitans.</title>
        <authorList>
            <person name="Qin S."/>
            <person name="Xing K."/>
        </authorList>
    </citation>
    <scope>NUCLEOTIDE SEQUENCE [LARGE SCALE GENOMIC DNA]</scope>
    <source>
        <strain evidence="1 2">KLBMP1111</strain>
    </source>
</reference>
<dbReference type="Proteomes" id="UP000063699">
    <property type="component" value="Chromosome"/>
</dbReference>
<evidence type="ECO:0000313" key="2">
    <source>
        <dbReference type="Proteomes" id="UP000063699"/>
    </source>
</evidence>
<name>A0A0N9I2X6_9PSEU</name>
<evidence type="ECO:0000313" key="1">
    <source>
        <dbReference type="EMBL" id="ALG12124.1"/>
    </source>
</evidence>
<dbReference type="KEGG" id="kphy:AOZ06_39370"/>
<dbReference type="RefSeq" id="WP_054294020.1">
    <property type="nucleotide sequence ID" value="NZ_CP012752.1"/>
</dbReference>
<sequence length="128" mass="13956">MVVRQGSSRLLSTVAVLRGLRRLNGRRPDRSRTGISADPEYWSIVVIDMAGSSRWDGLAQLRARTALDEMVRAAFGAADIAWHALVVQDRGDGMILLIPAVVSKVDVLDLVIPALMAALREHKSVLVT</sequence>
<keyword evidence="2" id="KW-1185">Reference proteome</keyword>
<dbReference type="EMBL" id="CP012752">
    <property type="protein sequence ID" value="ALG12124.1"/>
    <property type="molecule type" value="Genomic_DNA"/>
</dbReference>
<proteinExistence type="predicted"/>
<gene>
    <name evidence="1" type="ORF">AOZ06_39370</name>
</gene>
<organism evidence="1 2">
    <name type="scientific">Kibdelosporangium phytohabitans</name>
    <dbReference type="NCBI Taxonomy" id="860235"/>
    <lineage>
        <taxon>Bacteria</taxon>
        <taxon>Bacillati</taxon>
        <taxon>Actinomycetota</taxon>
        <taxon>Actinomycetes</taxon>
        <taxon>Pseudonocardiales</taxon>
        <taxon>Pseudonocardiaceae</taxon>
        <taxon>Kibdelosporangium</taxon>
    </lineage>
</organism>
<accession>A0A0N9I2X6</accession>